<dbReference type="InterPro" id="IPR036942">
    <property type="entry name" value="Beta-barrel_TonB_sf"/>
</dbReference>
<evidence type="ECO:0000256" key="10">
    <source>
        <dbReference type="SAM" id="SignalP"/>
    </source>
</evidence>
<keyword evidence="10" id="KW-0732">Signal</keyword>
<keyword evidence="14" id="KW-1185">Reference proteome</keyword>
<dbReference type="GO" id="GO:0015344">
    <property type="term" value="F:siderophore uptake transmembrane transporter activity"/>
    <property type="evidence" value="ECO:0007669"/>
    <property type="project" value="TreeGrafter"/>
</dbReference>
<feature type="chain" id="PRO_5012545274" evidence="10">
    <location>
        <begin position="20"/>
        <end position="678"/>
    </location>
</feature>
<evidence type="ECO:0000256" key="5">
    <source>
        <dbReference type="ARBA" id="ARBA00023077"/>
    </source>
</evidence>
<evidence type="ECO:0000313" key="14">
    <source>
        <dbReference type="Proteomes" id="UP000185812"/>
    </source>
</evidence>
<dbReference type="RefSeq" id="WP_072714216.1">
    <property type="nucleotide sequence ID" value="NZ_FRAU01000001.1"/>
</dbReference>
<dbReference type="STRING" id="633813.SAMN04488087_0341"/>
<dbReference type="InterPro" id="IPR039426">
    <property type="entry name" value="TonB-dep_rcpt-like"/>
</dbReference>
<feature type="signal peptide" evidence="10">
    <location>
        <begin position="1"/>
        <end position="19"/>
    </location>
</feature>
<dbReference type="OrthoDB" id="9782587at2"/>
<evidence type="ECO:0000256" key="6">
    <source>
        <dbReference type="ARBA" id="ARBA00023136"/>
    </source>
</evidence>
<feature type="domain" description="TonB-dependent receptor plug" evidence="12">
    <location>
        <begin position="71"/>
        <end position="165"/>
    </location>
</feature>
<evidence type="ECO:0000259" key="12">
    <source>
        <dbReference type="Pfam" id="PF07715"/>
    </source>
</evidence>
<keyword evidence="4 8" id="KW-0812">Transmembrane</keyword>
<reference evidence="14" key="1">
    <citation type="submission" date="2016-11" db="EMBL/GenBank/DDBJ databases">
        <authorList>
            <person name="Varghese N."/>
            <person name="Submissions S."/>
        </authorList>
    </citation>
    <scope>NUCLEOTIDE SEQUENCE [LARGE SCALE GENOMIC DNA]</scope>
    <source>
        <strain evidence="14">DSM 22212</strain>
    </source>
</reference>
<dbReference type="InterPro" id="IPR037066">
    <property type="entry name" value="Plug_dom_sf"/>
</dbReference>
<keyword evidence="6 8" id="KW-0472">Membrane</keyword>
<evidence type="ECO:0000256" key="2">
    <source>
        <dbReference type="ARBA" id="ARBA00022448"/>
    </source>
</evidence>
<dbReference type="Pfam" id="PF00593">
    <property type="entry name" value="TonB_dep_Rec_b-barrel"/>
    <property type="match status" value="1"/>
</dbReference>
<evidence type="ECO:0000313" key="13">
    <source>
        <dbReference type="EMBL" id="SHK11785.1"/>
    </source>
</evidence>
<evidence type="ECO:0000256" key="7">
    <source>
        <dbReference type="ARBA" id="ARBA00023237"/>
    </source>
</evidence>
<dbReference type="SUPFAM" id="SSF56935">
    <property type="entry name" value="Porins"/>
    <property type="match status" value="1"/>
</dbReference>
<dbReference type="PANTHER" id="PTHR30069">
    <property type="entry name" value="TONB-DEPENDENT OUTER MEMBRANE RECEPTOR"/>
    <property type="match status" value="1"/>
</dbReference>
<keyword evidence="5 9" id="KW-0798">TonB box</keyword>
<comment type="similarity">
    <text evidence="8 9">Belongs to the TonB-dependent receptor family.</text>
</comment>
<dbReference type="AlphaFoldDB" id="A0A1M6PUZ4"/>
<organism evidence="13 14">
    <name type="scientific">Rhodothermus profundi</name>
    <dbReference type="NCBI Taxonomy" id="633813"/>
    <lineage>
        <taxon>Bacteria</taxon>
        <taxon>Pseudomonadati</taxon>
        <taxon>Rhodothermota</taxon>
        <taxon>Rhodothermia</taxon>
        <taxon>Rhodothermales</taxon>
        <taxon>Rhodothermaceae</taxon>
        <taxon>Rhodothermus</taxon>
    </lineage>
</organism>
<dbReference type="GO" id="GO:0009279">
    <property type="term" value="C:cell outer membrane"/>
    <property type="evidence" value="ECO:0007669"/>
    <property type="project" value="UniProtKB-SubCell"/>
</dbReference>
<protein>
    <submittedName>
        <fullName evidence="13">Iron complex outermembrane recepter protein</fullName>
    </submittedName>
</protein>
<dbReference type="PANTHER" id="PTHR30069:SF28">
    <property type="entry name" value="TONB-DEPENDENT RECEPTOR YNCD-RELATED"/>
    <property type="match status" value="1"/>
</dbReference>
<comment type="subcellular location">
    <subcellularLocation>
        <location evidence="1 8">Cell outer membrane</location>
        <topology evidence="1 8">Multi-pass membrane protein</topology>
    </subcellularLocation>
</comment>
<dbReference type="GO" id="GO:0044718">
    <property type="term" value="P:siderophore transmembrane transport"/>
    <property type="evidence" value="ECO:0007669"/>
    <property type="project" value="TreeGrafter"/>
</dbReference>
<dbReference type="PROSITE" id="PS52016">
    <property type="entry name" value="TONB_DEPENDENT_REC_3"/>
    <property type="match status" value="1"/>
</dbReference>
<dbReference type="EMBL" id="FRAU01000001">
    <property type="protein sequence ID" value="SHK11785.1"/>
    <property type="molecule type" value="Genomic_DNA"/>
</dbReference>
<name>A0A1M6PUZ4_9BACT</name>
<feature type="domain" description="TonB-dependent receptor-like beta-barrel" evidence="11">
    <location>
        <begin position="247"/>
        <end position="623"/>
    </location>
</feature>
<evidence type="ECO:0000256" key="1">
    <source>
        <dbReference type="ARBA" id="ARBA00004571"/>
    </source>
</evidence>
<dbReference type="Pfam" id="PF07715">
    <property type="entry name" value="Plug"/>
    <property type="match status" value="1"/>
</dbReference>
<evidence type="ECO:0000256" key="3">
    <source>
        <dbReference type="ARBA" id="ARBA00022452"/>
    </source>
</evidence>
<dbReference type="Gene3D" id="2.40.170.20">
    <property type="entry name" value="TonB-dependent receptor, beta-barrel domain"/>
    <property type="match status" value="1"/>
</dbReference>
<keyword evidence="2 8" id="KW-0813">Transport</keyword>
<evidence type="ECO:0000256" key="9">
    <source>
        <dbReference type="RuleBase" id="RU003357"/>
    </source>
</evidence>
<keyword evidence="3 8" id="KW-1134">Transmembrane beta strand</keyword>
<proteinExistence type="inferred from homology"/>
<dbReference type="Proteomes" id="UP000185812">
    <property type="component" value="Unassembled WGS sequence"/>
</dbReference>
<dbReference type="InterPro" id="IPR012910">
    <property type="entry name" value="Plug_dom"/>
</dbReference>
<keyword evidence="7 8" id="KW-0998">Cell outer membrane</keyword>
<accession>A0A1M6PUZ4</accession>
<evidence type="ECO:0000256" key="8">
    <source>
        <dbReference type="PROSITE-ProRule" id="PRU01360"/>
    </source>
</evidence>
<evidence type="ECO:0000256" key="4">
    <source>
        <dbReference type="ARBA" id="ARBA00022692"/>
    </source>
</evidence>
<sequence>MRWFCLLFILSLPALQVQAQQPSPSRIRSEPDSLTLFQLPPILVEATRGVTAPWGDALPLLTFTRQPLEVRFRPALTLTETLRDLPGLWLNDRQNYALGERVLVRSAGWQAAFGVRGVQVVLDGVPLTMPDGQAVLDPVDPAFVRRAELLRGPAALFWGNGSSGALVLSTWPDPFQPGFRLRFLSGSYGLRRLGGEAALRFGSHALVAHASHFEQEGYRAHSRTRLSRFGMQAGLRLSPVSRLRITLAGSWLDARHPGALTADEAARNPEQASVRYVATRAGKESRQLQLGTTFAHQLPLGWLTLTTYVLTRHLDNPLPFAYIRLRRQVAGLRTTWTHQRGPWRTGLGFDFTFQKDDRQNFRNENGRPGTTLLRDQRERVRETALFGLARYAFSPHLQALAGLRLSYLHFALTDYLLTNGDQSGRRTFQIWTPTLGLIYYASPTTQLFLTLGTAFESPTTTELVNRPDGQGGFNPSLKPQYLYGIELGGRQQQPGLHAEVTLFYQWVRGRIIPFQLEGNGRTFYRNAGRSRQYGIEAWLQAQLTTALHVRLAYTGARFVFEEATLRGNRLPGLPEHRAALTLQFQKGLFWLETTGIAVGPYYADDANTVRIDGYVTLDVTLGLRRSLVSGLHIQPFISMHNVLDQRYIGSVVVNAGGGRYFEPAAGRSVRFGLNLGTP</sequence>
<dbReference type="InterPro" id="IPR000531">
    <property type="entry name" value="Beta-barrel_TonB"/>
</dbReference>
<evidence type="ECO:0000259" key="11">
    <source>
        <dbReference type="Pfam" id="PF00593"/>
    </source>
</evidence>
<dbReference type="Gene3D" id="2.170.130.10">
    <property type="entry name" value="TonB-dependent receptor, plug domain"/>
    <property type="match status" value="1"/>
</dbReference>
<gene>
    <name evidence="13" type="ORF">SAMN04488087_0341</name>
</gene>